<reference evidence="2" key="1">
    <citation type="submission" date="2017-06" db="EMBL/GenBank/DDBJ databases">
        <authorList>
            <person name="Kim H.J."/>
            <person name="Triplett B.A."/>
        </authorList>
    </citation>
    <scope>NUCLEOTIDE SEQUENCE [LARGE SCALE GENOMIC DNA]</scope>
    <source>
        <strain evidence="2">CGMCC 4.1858</strain>
    </source>
</reference>
<dbReference type="PANTHER" id="PTHR47623:SF1">
    <property type="entry name" value="OS09G0287300 PROTEIN"/>
    <property type="match status" value="1"/>
</dbReference>
<proteinExistence type="predicted"/>
<gene>
    <name evidence="2" type="ORF">SAMN05216252_12071</name>
</gene>
<dbReference type="InterPro" id="IPR029033">
    <property type="entry name" value="His_PPase_superfam"/>
</dbReference>
<dbReference type="Pfam" id="PF00300">
    <property type="entry name" value="His_Phos_1"/>
    <property type="match status" value="1"/>
</dbReference>
<dbReference type="CDD" id="cd07067">
    <property type="entry name" value="HP_PGM_like"/>
    <property type="match status" value="1"/>
</dbReference>
<dbReference type="PANTHER" id="PTHR47623">
    <property type="entry name" value="OS09G0287300 PROTEIN"/>
    <property type="match status" value="1"/>
</dbReference>
<organism evidence="2 3">
    <name type="scientific">Actinacidiphila glaucinigra</name>
    <dbReference type="NCBI Taxonomy" id="235986"/>
    <lineage>
        <taxon>Bacteria</taxon>
        <taxon>Bacillati</taxon>
        <taxon>Actinomycetota</taxon>
        <taxon>Actinomycetes</taxon>
        <taxon>Kitasatosporales</taxon>
        <taxon>Streptomycetaceae</taxon>
        <taxon>Actinacidiphila</taxon>
    </lineage>
</organism>
<name>A0A239LKJ2_9ACTN</name>
<feature type="region of interest" description="Disordered" evidence="1">
    <location>
        <begin position="20"/>
        <end position="39"/>
    </location>
</feature>
<dbReference type="InterPro" id="IPR013078">
    <property type="entry name" value="His_Pase_superF_clade-1"/>
</dbReference>
<dbReference type="SUPFAM" id="SSF53254">
    <property type="entry name" value="Phosphoglycerate mutase-like"/>
    <property type="match status" value="1"/>
</dbReference>
<dbReference type="Gene3D" id="3.40.50.1240">
    <property type="entry name" value="Phosphoglycerate mutase-like"/>
    <property type="match status" value="1"/>
</dbReference>
<evidence type="ECO:0000256" key="1">
    <source>
        <dbReference type="SAM" id="MobiDB-lite"/>
    </source>
</evidence>
<dbReference type="EMBL" id="FZOF01000020">
    <property type="protein sequence ID" value="SNT30991.1"/>
    <property type="molecule type" value="Genomic_DNA"/>
</dbReference>
<dbReference type="SMART" id="SM00855">
    <property type="entry name" value="PGAM"/>
    <property type="match status" value="1"/>
</dbReference>
<feature type="compositionally biased region" description="Basic and acidic residues" evidence="1">
    <location>
        <begin position="25"/>
        <end position="39"/>
    </location>
</feature>
<evidence type="ECO:0000313" key="3">
    <source>
        <dbReference type="Proteomes" id="UP000198280"/>
    </source>
</evidence>
<sequence length="176" mass="19302">MRRRAEGARRLVVLRHAKSAWPPDVPDHDRPLGPRGRRDAPAVGRWLRDAGHTPDLVICSTSRRTQETWEFAAAALGARPPAPVRLDERVYAATARALLDVLREAPEEASTLLLVGHNPGVQDLVLRLTGEARADALLRAADKFPTSALAVLTWPAPWSSLTPEHARLDDFAVPRG</sequence>
<accession>A0A239LKJ2</accession>
<evidence type="ECO:0000313" key="2">
    <source>
        <dbReference type="EMBL" id="SNT30991.1"/>
    </source>
</evidence>
<dbReference type="AlphaFoldDB" id="A0A239LKJ2"/>
<protein>
    <submittedName>
        <fullName evidence="2">Phosphohistidine phosphatase</fullName>
    </submittedName>
</protein>
<keyword evidence="3" id="KW-1185">Reference proteome</keyword>
<dbReference type="RefSeq" id="WP_179280028.1">
    <property type="nucleotide sequence ID" value="NZ_FZOF01000020.1"/>
</dbReference>
<dbReference type="Proteomes" id="UP000198280">
    <property type="component" value="Unassembled WGS sequence"/>
</dbReference>